<keyword evidence="2" id="KW-1185">Reference proteome</keyword>
<dbReference type="Proteomes" id="UP001060215">
    <property type="component" value="Chromosome 5"/>
</dbReference>
<evidence type="ECO:0000313" key="1">
    <source>
        <dbReference type="EMBL" id="KAI8012440.1"/>
    </source>
</evidence>
<gene>
    <name evidence="1" type="ORF">LOK49_LG06G02928</name>
</gene>
<comment type="caution">
    <text evidence="1">The sequence shown here is derived from an EMBL/GenBank/DDBJ whole genome shotgun (WGS) entry which is preliminary data.</text>
</comment>
<protein>
    <submittedName>
        <fullName evidence="1">Calcium-transporting ATPase 13, plasma membrane-type</fullName>
    </submittedName>
</protein>
<organism evidence="1 2">
    <name type="scientific">Camellia lanceoleosa</name>
    <dbReference type="NCBI Taxonomy" id="1840588"/>
    <lineage>
        <taxon>Eukaryota</taxon>
        <taxon>Viridiplantae</taxon>
        <taxon>Streptophyta</taxon>
        <taxon>Embryophyta</taxon>
        <taxon>Tracheophyta</taxon>
        <taxon>Spermatophyta</taxon>
        <taxon>Magnoliopsida</taxon>
        <taxon>eudicotyledons</taxon>
        <taxon>Gunneridae</taxon>
        <taxon>Pentapetalae</taxon>
        <taxon>asterids</taxon>
        <taxon>Ericales</taxon>
        <taxon>Theaceae</taxon>
        <taxon>Camellia</taxon>
    </lineage>
</organism>
<evidence type="ECO:0000313" key="2">
    <source>
        <dbReference type="Proteomes" id="UP001060215"/>
    </source>
</evidence>
<proteinExistence type="predicted"/>
<dbReference type="EMBL" id="CM045762">
    <property type="protein sequence ID" value="KAI8012440.1"/>
    <property type="molecule type" value="Genomic_DNA"/>
</dbReference>
<name>A0ACC0HGU5_9ERIC</name>
<reference evidence="1 2" key="1">
    <citation type="journal article" date="2022" name="Plant J.">
        <title>Chromosome-level genome of Camellia lanceoleosa provides a valuable resource for understanding genome evolution and self-incompatibility.</title>
        <authorList>
            <person name="Gong W."/>
            <person name="Xiao S."/>
            <person name="Wang L."/>
            <person name="Liao Z."/>
            <person name="Chang Y."/>
            <person name="Mo W."/>
            <person name="Hu G."/>
            <person name="Li W."/>
            <person name="Zhao G."/>
            <person name="Zhu H."/>
            <person name="Hu X."/>
            <person name="Ji K."/>
            <person name="Xiang X."/>
            <person name="Song Q."/>
            <person name="Yuan D."/>
            <person name="Jin S."/>
            <person name="Zhang L."/>
        </authorList>
    </citation>
    <scope>NUCLEOTIDE SEQUENCE [LARGE SCALE GENOMIC DNA]</scope>
    <source>
        <strain evidence="1">SQ_2022a</strain>
    </source>
</reference>
<sequence length="195" mass="21226">MNSEVAVDADKFGNHTPEVRLEKVDKICVMARSFPFDKLLMVQCLKQKGHVVTVTGDDTNDEPTLKEVDIGFSMGILGTEVARESSNIFILDDNFGFVATGVQDENGNMKVDDIIISVVGIVAAAVTIVVVVIPEVLPLAVTLTLAYSMKRMMADRAMVRKLSAYETMGSATDICTVKMGTLTINQMQGTKFWLG</sequence>
<accession>A0ACC0HGU5</accession>